<keyword evidence="2" id="KW-1185">Reference proteome</keyword>
<proteinExistence type="predicted"/>
<protein>
    <submittedName>
        <fullName evidence="1">Uncharacterized protein</fullName>
    </submittedName>
</protein>
<gene>
    <name evidence="1" type="ORF">RchiOBHm_Chr1g0351661</name>
</gene>
<dbReference type="EMBL" id="PDCK01000039">
    <property type="protein sequence ID" value="PRQ57742.1"/>
    <property type="molecule type" value="Genomic_DNA"/>
</dbReference>
<dbReference type="AlphaFoldDB" id="A0A2P6SGE6"/>
<dbReference type="Proteomes" id="UP000238479">
    <property type="component" value="Chromosome 1"/>
</dbReference>
<reference evidence="1 2" key="1">
    <citation type="journal article" date="2018" name="Nat. Genet.">
        <title>The Rosa genome provides new insights in the design of modern roses.</title>
        <authorList>
            <person name="Bendahmane M."/>
        </authorList>
    </citation>
    <scope>NUCLEOTIDE SEQUENCE [LARGE SCALE GENOMIC DNA]</scope>
    <source>
        <strain evidence="2">cv. Old Blush</strain>
    </source>
</reference>
<evidence type="ECO:0000313" key="1">
    <source>
        <dbReference type="EMBL" id="PRQ57742.1"/>
    </source>
</evidence>
<comment type="caution">
    <text evidence="1">The sequence shown here is derived from an EMBL/GenBank/DDBJ whole genome shotgun (WGS) entry which is preliminary data.</text>
</comment>
<organism evidence="1 2">
    <name type="scientific">Rosa chinensis</name>
    <name type="common">China rose</name>
    <dbReference type="NCBI Taxonomy" id="74649"/>
    <lineage>
        <taxon>Eukaryota</taxon>
        <taxon>Viridiplantae</taxon>
        <taxon>Streptophyta</taxon>
        <taxon>Embryophyta</taxon>
        <taxon>Tracheophyta</taxon>
        <taxon>Spermatophyta</taxon>
        <taxon>Magnoliopsida</taxon>
        <taxon>eudicotyledons</taxon>
        <taxon>Gunneridae</taxon>
        <taxon>Pentapetalae</taxon>
        <taxon>rosids</taxon>
        <taxon>fabids</taxon>
        <taxon>Rosales</taxon>
        <taxon>Rosaceae</taxon>
        <taxon>Rosoideae</taxon>
        <taxon>Rosoideae incertae sedis</taxon>
        <taxon>Rosa</taxon>
    </lineage>
</organism>
<dbReference type="Gramene" id="PRQ57742">
    <property type="protein sequence ID" value="PRQ57742"/>
    <property type="gene ID" value="RchiOBHm_Chr1g0351661"/>
</dbReference>
<accession>A0A2P6SGE6</accession>
<sequence>MLQLDQSCLGFEDNRARSTRCSSTVGLRVALAARTESIESSRMIEK</sequence>
<evidence type="ECO:0000313" key="2">
    <source>
        <dbReference type="Proteomes" id="UP000238479"/>
    </source>
</evidence>
<name>A0A2P6SGE6_ROSCH</name>